<dbReference type="PANTHER" id="PTHR32328:SF0">
    <property type="entry name" value="L-SERYL-TRNA(SEC) SELENIUM TRANSFERASE"/>
    <property type="match status" value="1"/>
</dbReference>
<dbReference type="GO" id="GO:0004125">
    <property type="term" value="F:L-seryl-tRNA(Sec) selenium transferase activity"/>
    <property type="evidence" value="ECO:0007669"/>
    <property type="project" value="TreeGrafter"/>
</dbReference>
<dbReference type="AlphaFoldDB" id="A0A933EAC0"/>
<dbReference type="InterPro" id="IPR018319">
    <property type="entry name" value="SelA-like"/>
</dbReference>
<gene>
    <name evidence="3" type="ORF">HY618_08370</name>
</gene>
<comment type="caution">
    <text evidence="3">The sequence shown here is derived from an EMBL/GenBank/DDBJ whole genome shotgun (WGS) entry which is preliminary data.</text>
</comment>
<dbReference type="Gene3D" id="3.90.1150.180">
    <property type="match status" value="1"/>
</dbReference>
<keyword evidence="2" id="KW-0663">Pyridoxal phosphate</keyword>
<organism evidence="3 4">
    <name type="scientific">Tectimicrobiota bacterium</name>
    <dbReference type="NCBI Taxonomy" id="2528274"/>
    <lineage>
        <taxon>Bacteria</taxon>
        <taxon>Pseudomonadati</taxon>
        <taxon>Nitrospinota/Tectimicrobiota group</taxon>
        <taxon>Candidatus Tectimicrobiota</taxon>
    </lineage>
</organism>
<comment type="cofactor">
    <cofactor evidence="1">
        <name>pyridoxal 5'-phosphate</name>
        <dbReference type="ChEBI" id="CHEBI:597326"/>
    </cofactor>
</comment>
<feature type="non-terminal residue" evidence="3">
    <location>
        <position position="1"/>
    </location>
</feature>
<dbReference type="Proteomes" id="UP000752292">
    <property type="component" value="Unassembled WGS sequence"/>
</dbReference>
<protein>
    <submittedName>
        <fullName evidence="3">L-seryl-tRNA(Sec) selenium transferase</fullName>
    </submittedName>
</protein>
<accession>A0A933EAC0</accession>
<name>A0A933EAC0_UNCTE</name>
<evidence type="ECO:0000256" key="1">
    <source>
        <dbReference type="ARBA" id="ARBA00001933"/>
    </source>
</evidence>
<evidence type="ECO:0000313" key="4">
    <source>
        <dbReference type="Proteomes" id="UP000752292"/>
    </source>
</evidence>
<dbReference type="Pfam" id="PF03841">
    <property type="entry name" value="SelA"/>
    <property type="match status" value="1"/>
</dbReference>
<dbReference type="PANTHER" id="PTHR32328">
    <property type="entry name" value="L-SERYL-TRNA(SEC) SELENIUM TRANSFERASE"/>
    <property type="match status" value="1"/>
</dbReference>
<keyword evidence="3" id="KW-0808">Transferase</keyword>
<evidence type="ECO:0000256" key="2">
    <source>
        <dbReference type="ARBA" id="ARBA00022898"/>
    </source>
</evidence>
<proteinExistence type="predicted"/>
<evidence type="ECO:0000313" key="3">
    <source>
        <dbReference type="EMBL" id="MBI4252460.1"/>
    </source>
</evidence>
<dbReference type="EMBL" id="JACQRX010000366">
    <property type="protein sequence ID" value="MBI4252460.1"/>
    <property type="molecule type" value="Genomic_DNA"/>
</dbReference>
<sequence>LRMLAETPEDVGRRVQALLEAAGPDACRRLGARPAETAGMVGGGAMPLAELSSRALALAPAGLSPDEVEERLRRGDPPVVARIHEDRVLLDLRCVRDDEVPLLAGALRALAGA</sequence>
<reference evidence="3" key="1">
    <citation type="submission" date="2020-07" db="EMBL/GenBank/DDBJ databases">
        <title>Huge and variable diversity of episymbiotic CPR bacteria and DPANN archaea in groundwater ecosystems.</title>
        <authorList>
            <person name="He C.Y."/>
            <person name="Keren R."/>
            <person name="Whittaker M."/>
            <person name="Farag I.F."/>
            <person name="Doudna J."/>
            <person name="Cate J.H.D."/>
            <person name="Banfield J.F."/>
        </authorList>
    </citation>
    <scope>NUCLEOTIDE SEQUENCE</scope>
    <source>
        <strain evidence="3">NC_groundwater_1370_Ag_S-0.2um_69_93</strain>
    </source>
</reference>